<proteinExistence type="predicted"/>
<protein>
    <submittedName>
        <fullName evidence="1">Uncharacterized protein</fullName>
    </submittedName>
</protein>
<dbReference type="GeneID" id="36321063"/>
<dbReference type="VEuPathDB" id="MicrosporidiaDB:AAJ76_60006874"/>
<dbReference type="VEuPathDB" id="MicrosporidiaDB:G9O61_00g018320"/>
<reference evidence="1 2" key="1">
    <citation type="journal article" date="2015" name="Environ. Microbiol.">
        <title>Genome analyses suggest the presence of polyploidy and recent human-driven expansions in eight global populations of the honeybee pathogen Nosema ceranae.</title>
        <authorList>
            <person name="Pelin A."/>
            <person name="Selman M."/>
            <person name="Aris-Brosou S."/>
            <person name="Farinelli L."/>
            <person name="Corradi N."/>
        </authorList>
    </citation>
    <scope>NUCLEOTIDE SEQUENCE [LARGE SCALE GENOMIC DNA]</scope>
    <source>
        <strain evidence="1 2">PA08 1199</strain>
    </source>
</reference>
<dbReference type="AlphaFoldDB" id="A0A0F9ZFE3"/>
<name>A0A0F9ZFE3_9MICR</name>
<sequence>MHKNLYMILELEKIRQNHIEGIWVKPYASLTFQVYIMREKFIYELFLVKNNIEDTWLCKKDLNSKKVLEFTHVEALDMINEINNLDLKFYNLKSTIFKFNENIENKFKELFTSKNLDKKSNNSFFLIENYKKKSELIIQDICNDVTNVH</sequence>
<evidence type="ECO:0000313" key="1">
    <source>
        <dbReference type="EMBL" id="KKO76119.1"/>
    </source>
</evidence>
<dbReference type="VEuPathDB" id="MicrosporidiaDB:NCER_101772"/>
<organism evidence="1 2">
    <name type="scientific">Vairimorpha ceranae</name>
    <dbReference type="NCBI Taxonomy" id="40302"/>
    <lineage>
        <taxon>Eukaryota</taxon>
        <taxon>Fungi</taxon>
        <taxon>Fungi incertae sedis</taxon>
        <taxon>Microsporidia</taxon>
        <taxon>Nosematidae</taxon>
        <taxon>Vairimorpha</taxon>
    </lineage>
</organism>
<comment type="caution">
    <text evidence="1">The sequence shown here is derived from an EMBL/GenBank/DDBJ whole genome shotgun (WGS) entry which is preliminary data.</text>
</comment>
<accession>A0A0F9ZFE3</accession>
<dbReference type="EMBL" id="JPQZ01000006">
    <property type="protein sequence ID" value="KKO76119.1"/>
    <property type="molecule type" value="Genomic_DNA"/>
</dbReference>
<gene>
    <name evidence="1" type="ORF">AAJ76_60006874</name>
</gene>
<dbReference type="RefSeq" id="XP_024331861.1">
    <property type="nucleotide sequence ID" value="XM_024476113.1"/>
</dbReference>
<keyword evidence="2" id="KW-1185">Reference proteome</keyword>
<evidence type="ECO:0000313" key="2">
    <source>
        <dbReference type="Proteomes" id="UP000034350"/>
    </source>
</evidence>
<dbReference type="Proteomes" id="UP000034350">
    <property type="component" value="Unassembled WGS sequence"/>
</dbReference>